<sequence length="517" mass="54545">MVILLRCLAALALLLLSGCAPKGEAAHHGSSPDAGSEFQRTDDFLRERLRALRIPGAAYAIVDTGGVRHTGLFGTDGDGAAVGQDTRFLWGSVAKPVTATLVMRMAAAGELRLDAPVVAYLPGFHTRDAARSARITVRQLLNQTSGLPTSTRHTDCDDAGRRPADVLPDLTGTSLTGEPGAAHHYSSTNYLLLAAVVEAVTNAPFADVLRARVLDPLGMATAVTSAEQARTEVPRGHRYLFGRPAAFAAPFDPAGVGYGYLGGTVTDLAAFARAGLGGVPQILGDAERDSMFRGDIDTSPGKSYGLGWRRWTVPGSDTPMIWHGGAAPGYMAQVILLPDRAVVLMLNAYGTFQEPRLLDIGFGLAAATLGLDPPSDPADHTYAAILGALGAGAVLLIAFSVRTIVVLRRPSPEDSAWYRLVARAGVPLLLLAALLYLLGVTLPASYGVELPQLLLWAPDIAVLTYLVLVLAAVLMLLRILDTVRLSARHLRPLRGAVVPAQVSPSDPGRSAREHHPS</sequence>
<dbReference type="PANTHER" id="PTHR46825:SF9">
    <property type="entry name" value="BETA-LACTAMASE-RELATED DOMAIN-CONTAINING PROTEIN"/>
    <property type="match status" value="1"/>
</dbReference>
<keyword evidence="5" id="KW-1185">Reference proteome</keyword>
<comment type="caution">
    <text evidence="4">The sequence shown here is derived from an EMBL/GenBank/DDBJ whole genome shotgun (WGS) entry which is preliminary data.</text>
</comment>
<keyword evidence="1" id="KW-1133">Transmembrane helix</keyword>
<proteinExistence type="predicted"/>
<protein>
    <submittedName>
        <fullName evidence="4">Beta-lactamase family protein</fullName>
    </submittedName>
</protein>
<feature type="transmembrane region" description="Helical" evidence="1">
    <location>
        <begin position="428"/>
        <end position="448"/>
    </location>
</feature>
<dbReference type="InterPro" id="IPR050491">
    <property type="entry name" value="AmpC-like"/>
</dbReference>
<dbReference type="PROSITE" id="PS51257">
    <property type="entry name" value="PROKAR_LIPOPROTEIN"/>
    <property type="match status" value="1"/>
</dbReference>
<keyword evidence="2" id="KW-0732">Signal</keyword>
<keyword evidence="1" id="KW-0472">Membrane</keyword>
<dbReference type="SUPFAM" id="SSF56601">
    <property type="entry name" value="beta-lactamase/transpeptidase-like"/>
    <property type="match status" value="1"/>
</dbReference>
<dbReference type="EMBL" id="JAERRJ010000007">
    <property type="protein sequence ID" value="MBL1076764.1"/>
    <property type="molecule type" value="Genomic_DNA"/>
</dbReference>
<keyword evidence="1" id="KW-0812">Transmembrane</keyword>
<evidence type="ECO:0000313" key="5">
    <source>
        <dbReference type="Proteomes" id="UP000602198"/>
    </source>
</evidence>
<evidence type="ECO:0000259" key="3">
    <source>
        <dbReference type="Pfam" id="PF00144"/>
    </source>
</evidence>
<feature type="signal peptide" evidence="2">
    <location>
        <begin position="1"/>
        <end position="22"/>
    </location>
</feature>
<feature type="domain" description="Beta-lactamase-related" evidence="3">
    <location>
        <begin position="42"/>
        <end position="347"/>
    </location>
</feature>
<evidence type="ECO:0000256" key="1">
    <source>
        <dbReference type="SAM" id="Phobius"/>
    </source>
</evidence>
<feature type="transmembrane region" description="Helical" evidence="1">
    <location>
        <begin position="460"/>
        <end position="480"/>
    </location>
</feature>
<accession>A0ABS1MAH3</accession>
<dbReference type="Pfam" id="PF00144">
    <property type="entry name" value="Beta-lactamase"/>
    <property type="match status" value="1"/>
</dbReference>
<name>A0ABS1MAH3_9NOCA</name>
<reference evidence="4 5" key="1">
    <citation type="submission" date="2021-01" db="EMBL/GenBank/DDBJ databases">
        <title>WGS of actinomycetes isolated from Thailand.</title>
        <authorList>
            <person name="Thawai C."/>
        </authorList>
    </citation>
    <scope>NUCLEOTIDE SEQUENCE [LARGE SCALE GENOMIC DNA]</scope>
    <source>
        <strain evidence="4 5">LPG 2</strain>
    </source>
</reference>
<dbReference type="RefSeq" id="WP_201949301.1">
    <property type="nucleotide sequence ID" value="NZ_JAERRJ010000007.1"/>
</dbReference>
<dbReference type="InterPro" id="IPR001466">
    <property type="entry name" value="Beta-lactam-related"/>
</dbReference>
<dbReference type="InterPro" id="IPR012338">
    <property type="entry name" value="Beta-lactam/transpept-like"/>
</dbReference>
<organism evidence="4 5">
    <name type="scientific">Nocardia acididurans</name>
    <dbReference type="NCBI Taxonomy" id="2802282"/>
    <lineage>
        <taxon>Bacteria</taxon>
        <taxon>Bacillati</taxon>
        <taxon>Actinomycetota</taxon>
        <taxon>Actinomycetes</taxon>
        <taxon>Mycobacteriales</taxon>
        <taxon>Nocardiaceae</taxon>
        <taxon>Nocardia</taxon>
    </lineage>
</organism>
<dbReference type="Proteomes" id="UP000602198">
    <property type="component" value="Unassembled WGS sequence"/>
</dbReference>
<evidence type="ECO:0000313" key="4">
    <source>
        <dbReference type="EMBL" id="MBL1076764.1"/>
    </source>
</evidence>
<gene>
    <name evidence="4" type="ORF">JK358_20410</name>
</gene>
<dbReference type="PANTHER" id="PTHR46825">
    <property type="entry name" value="D-ALANYL-D-ALANINE-CARBOXYPEPTIDASE/ENDOPEPTIDASE AMPH"/>
    <property type="match status" value="1"/>
</dbReference>
<evidence type="ECO:0000256" key="2">
    <source>
        <dbReference type="SAM" id="SignalP"/>
    </source>
</evidence>
<feature type="chain" id="PRO_5046896924" evidence="2">
    <location>
        <begin position="23"/>
        <end position="517"/>
    </location>
</feature>
<dbReference type="Gene3D" id="3.40.710.10">
    <property type="entry name" value="DD-peptidase/beta-lactamase superfamily"/>
    <property type="match status" value="1"/>
</dbReference>
<feature type="transmembrane region" description="Helical" evidence="1">
    <location>
        <begin position="382"/>
        <end position="407"/>
    </location>
</feature>